<dbReference type="InterPro" id="IPR041916">
    <property type="entry name" value="Anti_sigma_zinc_sf"/>
</dbReference>
<feature type="region of interest" description="Disordered" evidence="1">
    <location>
        <begin position="232"/>
        <end position="252"/>
    </location>
</feature>
<dbReference type="OrthoDB" id="7502743at2"/>
<reference evidence="3" key="1">
    <citation type="submission" date="2016-11" db="EMBL/GenBank/DDBJ databases">
        <title>Complete Genome Sequence of alachlor-degrading Sphingomonas sp. strain JJ-A5.</title>
        <authorList>
            <person name="Lee H."/>
            <person name="Ka J.-O."/>
        </authorList>
    </citation>
    <scope>NUCLEOTIDE SEQUENCE [LARGE SCALE GENOMIC DNA]</scope>
    <source>
        <strain evidence="3">JJ-A5</strain>
    </source>
</reference>
<proteinExistence type="predicted"/>
<evidence type="ECO:0000256" key="1">
    <source>
        <dbReference type="SAM" id="MobiDB-lite"/>
    </source>
</evidence>
<evidence type="ECO:0008006" key="4">
    <source>
        <dbReference type="Google" id="ProtNLM"/>
    </source>
</evidence>
<dbReference type="RefSeq" id="WP_072595491.1">
    <property type="nucleotide sequence ID" value="NZ_CP018221.1"/>
</dbReference>
<accession>A0A1L3ZQL7</accession>
<keyword evidence="3" id="KW-1185">Reference proteome</keyword>
<protein>
    <recommendedName>
        <fullName evidence="4">Anti-sigma factor</fullName>
    </recommendedName>
</protein>
<organism evidence="2 3">
    <name type="scientific">Tardibacter chloracetimidivorans</name>
    <dbReference type="NCBI Taxonomy" id="1921510"/>
    <lineage>
        <taxon>Bacteria</taxon>
        <taxon>Pseudomonadati</taxon>
        <taxon>Pseudomonadota</taxon>
        <taxon>Alphaproteobacteria</taxon>
        <taxon>Sphingomonadales</taxon>
        <taxon>Sphingomonadaceae</taxon>
        <taxon>Tardibacter</taxon>
    </lineage>
</organism>
<dbReference type="EMBL" id="CP018221">
    <property type="protein sequence ID" value="API57915.1"/>
    <property type="molecule type" value="Genomic_DNA"/>
</dbReference>
<feature type="compositionally biased region" description="Basic and acidic residues" evidence="1">
    <location>
        <begin position="232"/>
        <end position="243"/>
    </location>
</feature>
<name>A0A1L3ZQL7_9SPHN</name>
<dbReference type="Proteomes" id="UP000182063">
    <property type="component" value="Chromosome"/>
</dbReference>
<dbReference type="STRING" id="1921510.BSL82_00200"/>
<evidence type="ECO:0000313" key="3">
    <source>
        <dbReference type="Proteomes" id="UP000182063"/>
    </source>
</evidence>
<dbReference type="Gene3D" id="1.10.10.1320">
    <property type="entry name" value="Anti-sigma factor, zinc-finger domain"/>
    <property type="match status" value="1"/>
</dbReference>
<evidence type="ECO:0000313" key="2">
    <source>
        <dbReference type="EMBL" id="API57915.1"/>
    </source>
</evidence>
<dbReference type="AlphaFoldDB" id="A0A1L3ZQL7"/>
<sequence>MKIDEETLMAFADGQLSGAQAEAVAAAVAGDPVLAEKVAQHRQLRETMAAAFAPVLDEPVPPSLAAAVSAGAEDTPGKVVDFAVERRSRAIRRTPFIQRWGSIAAALVVGLFAGQLVDLPGGGGNLVKGSDGNLVASGELAAALDSQLASDNPQALGSPVRIGLTFAGDDGYCRTFLAVRADSLSGIACRQDGEWRLRMTTTPDGQRADAPDYRMAGADDVIMQSAQALMRDDPLDSAAEQRARAGGWETAR</sequence>
<dbReference type="KEGG" id="sphj:BSL82_00200"/>
<gene>
    <name evidence="2" type="ORF">BSL82_00200</name>
</gene>